<dbReference type="Pfam" id="PF02559">
    <property type="entry name" value="CarD_TRCF_RID"/>
    <property type="match status" value="1"/>
</dbReference>
<dbReference type="InterPro" id="IPR042215">
    <property type="entry name" value="CarD-like_C"/>
</dbReference>
<proteinExistence type="predicted"/>
<reference evidence="2 3" key="1">
    <citation type="submission" date="2015-04" db="EMBL/GenBank/DDBJ databases">
        <title>Taxonomic description and genome sequence of Bacillus campisalis sp. nov., a novel member of the genus Bacillus isolated from solar saltern.</title>
        <authorList>
            <person name="Mathan Kumar R."/>
            <person name="Kaur G."/>
            <person name="Kumar A."/>
            <person name="Singh N.K."/>
            <person name="Kaur N."/>
            <person name="Kumar N."/>
            <person name="Mayilraj S."/>
        </authorList>
    </citation>
    <scope>NUCLEOTIDE SEQUENCE [LARGE SCALE GENOMIC DNA]</scope>
    <source>
        <strain evidence="2 3">SA2-6</strain>
    </source>
</reference>
<accession>A0A0M2T002</accession>
<dbReference type="InterPro" id="IPR036101">
    <property type="entry name" value="CarD-like/TRCF_RID_sf"/>
</dbReference>
<dbReference type="Pfam" id="PF21095">
    <property type="entry name" value="CarD_C"/>
    <property type="match status" value="1"/>
</dbReference>
<dbReference type="InterPro" id="IPR048792">
    <property type="entry name" value="CarD_C"/>
</dbReference>
<keyword evidence="3" id="KW-1185">Reference proteome</keyword>
<dbReference type="SUPFAM" id="SSF141259">
    <property type="entry name" value="CarD-like"/>
    <property type="match status" value="1"/>
</dbReference>
<dbReference type="Gene3D" id="2.40.10.170">
    <property type="match status" value="1"/>
</dbReference>
<dbReference type="AlphaFoldDB" id="A0A0M2T002"/>
<feature type="domain" description="CarD-like/TRCF RNAP-interacting" evidence="1">
    <location>
        <begin position="1"/>
        <end position="110"/>
    </location>
</feature>
<dbReference type="SMART" id="SM01058">
    <property type="entry name" value="CarD_TRCF"/>
    <property type="match status" value="1"/>
</dbReference>
<evidence type="ECO:0000313" key="2">
    <source>
        <dbReference type="EMBL" id="KKK38567.1"/>
    </source>
</evidence>
<name>A0A0M2T002_9BACI</name>
<evidence type="ECO:0000313" key="3">
    <source>
        <dbReference type="Proteomes" id="UP000034166"/>
    </source>
</evidence>
<evidence type="ECO:0000259" key="1">
    <source>
        <dbReference type="SMART" id="SM01058"/>
    </source>
</evidence>
<dbReference type="PANTHER" id="PTHR38447:SF1">
    <property type="entry name" value="RNA POLYMERASE-BINDING TRANSCRIPTION FACTOR CARD"/>
    <property type="match status" value="1"/>
</dbReference>
<dbReference type="InterPro" id="IPR052531">
    <property type="entry name" value="CarD-like_regulator"/>
</dbReference>
<dbReference type="InterPro" id="IPR003711">
    <property type="entry name" value="CarD-like/TRCF_RID"/>
</dbReference>
<dbReference type="PANTHER" id="PTHR38447">
    <property type="entry name" value="TRANSCRIPTION FACTOR YDEB-RELATED"/>
    <property type="match status" value="1"/>
</dbReference>
<dbReference type="GO" id="GO:0009303">
    <property type="term" value="P:rRNA transcription"/>
    <property type="evidence" value="ECO:0007669"/>
    <property type="project" value="TreeGrafter"/>
</dbReference>
<dbReference type="PATRIC" id="fig|1408103.3.peg.1844"/>
<comment type="caution">
    <text evidence="2">The sequence shown here is derived from an EMBL/GenBank/DDBJ whole genome shotgun (WGS) entry which is preliminary data.</text>
</comment>
<dbReference type="OrthoDB" id="9786074at2"/>
<gene>
    <name evidence="2" type="ORF">WQ57_08185</name>
</gene>
<dbReference type="Proteomes" id="UP000034166">
    <property type="component" value="Unassembled WGS sequence"/>
</dbReference>
<protein>
    <submittedName>
        <fullName evidence="2">Transcription factor YdeB</fullName>
    </submittedName>
</protein>
<organism evidence="2 3">
    <name type="scientific">Mesobacillus campisalis</name>
    <dbReference type="NCBI Taxonomy" id="1408103"/>
    <lineage>
        <taxon>Bacteria</taxon>
        <taxon>Bacillati</taxon>
        <taxon>Bacillota</taxon>
        <taxon>Bacilli</taxon>
        <taxon>Bacillales</taxon>
        <taxon>Bacillaceae</taxon>
        <taxon>Mesobacillus</taxon>
    </lineage>
</organism>
<dbReference type="RefSeq" id="WP_046523259.1">
    <property type="nucleotide sequence ID" value="NZ_LAYY01000007.1"/>
</dbReference>
<sequence length="161" mass="17965">MYQVGDNIVYPMHGAGVIEAVEEKEIGGVSQKYFVITMSSKMKLMIPTGKIGLSGVRPVEDQISLKSMLNCLQFGPSDDTLPWRQRYNNNMAKLKTGHLLEGAEVVRDLMRMNKKKPLNTSERQMLQDARKILISEVGIIAGITQDEAGKLLDERLEVSSI</sequence>
<dbReference type="Gene3D" id="1.20.58.1290">
    <property type="entry name" value="CarD-like, C-terminal domain"/>
    <property type="match status" value="1"/>
</dbReference>
<dbReference type="EMBL" id="LAYY01000007">
    <property type="protein sequence ID" value="KKK38567.1"/>
    <property type="molecule type" value="Genomic_DNA"/>
</dbReference>